<feature type="transmembrane region" description="Helical" evidence="1">
    <location>
        <begin position="20"/>
        <end position="42"/>
    </location>
</feature>
<feature type="transmembrane region" description="Helical" evidence="1">
    <location>
        <begin position="143"/>
        <end position="167"/>
    </location>
</feature>
<accession>A0A6J6HRP3</accession>
<name>A0A6J6HRP3_9ZZZZ</name>
<gene>
    <name evidence="2" type="ORF">UFOPK1855_00716</name>
</gene>
<sequence>MQAAHDAPAASAEPEVKKALALGLSLPIITTALAMILGLMFWDLQNRELSSWTWVIIQSVIAFGIIAGTRYSMKAIRSVSGSHSGVSGAVGAMNLNFVLSIIFGSIVTLMSFTMGFAAIDQLKWRSVITPTPKNIMNNFDVNWVFVDFAPTYVLLLLVSVAVFFTLVSRHAKVAAKKADAAAPAADHSHTI</sequence>
<dbReference type="AlphaFoldDB" id="A0A6J6HRP3"/>
<feature type="transmembrane region" description="Helical" evidence="1">
    <location>
        <begin position="54"/>
        <end position="73"/>
    </location>
</feature>
<keyword evidence="1" id="KW-0812">Transmembrane</keyword>
<keyword evidence="1" id="KW-1133">Transmembrane helix</keyword>
<dbReference type="EMBL" id="CAEZUW010000112">
    <property type="protein sequence ID" value="CAB4616512.1"/>
    <property type="molecule type" value="Genomic_DNA"/>
</dbReference>
<keyword evidence="1" id="KW-0472">Membrane</keyword>
<reference evidence="2" key="1">
    <citation type="submission" date="2020-05" db="EMBL/GenBank/DDBJ databases">
        <authorList>
            <person name="Chiriac C."/>
            <person name="Salcher M."/>
            <person name="Ghai R."/>
            <person name="Kavagutti S V."/>
        </authorList>
    </citation>
    <scope>NUCLEOTIDE SEQUENCE</scope>
</reference>
<feature type="transmembrane region" description="Helical" evidence="1">
    <location>
        <begin position="94"/>
        <end position="119"/>
    </location>
</feature>
<proteinExistence type="predicted"/>
<evidence type="ECO:0000313" key="2">
    <source>
        <dbReference type="EMBL" id="CAB4616512.1"/>
    </source>
</evidence>
<evidence type="ECO:0000256" key="1">
    <source>
        <dbReference type="SAM" id="Phobius"/>
    </source>
</evidence>
<organism evidence="2">
    <name type="scientific">freshwater metagenome</name>
    <dbReference type="NCBI Taxonomy" id="449393"/>
    <lineage>
        <taxon>unclassified sequences</taxon>
        <taxon>metagenomes</taxon>
        <taxon>ecological metagenomes</taxon>
    </lineage>
</organism>
<protein>
    <submittedName>
        <fullName evidence="2">Unannotated protein</fullName>
    </submittedName>
</protein>